<evidence type="ECO:0000313" key="3">
    <source>
        <dbReference type="Proteomes" id="UP000028042"/>
    </source>
</evidence>
<reference evidence="2 3" key="3">
    <citation type="journal article" name="Genome Announc.">
        <title>Improved Draft Genome Sequence of Clostridium pasteurianum Strain ATCC 6013 (DSM 525) Using a Hybrid Next-Generation Sequencing Approach.</title>
        <authorList>
            <person name="Pyne M.E."/>
            <person name="Utturkar S."/>
            <person name="Brown S.D."/>
            <person name="Moo-Young M."/>
            <person name="Chung D.A."/>
            <person name="Chou C.P."/>
        </authorList>
    </citation>
    <scope>NUCLEOTIDE SEQUENCE [LARGE SCALE GENOMIC DNA]</scope>
    <source>
        <strain evidence="2 3">ATCC 6013</strain>
    </source>
</reference>
<dbReference type="AlphaFoldDB" id="A0A0H3IZP2"/>
<dbReference type="Proteomes" id="UP000030905">
    <property type="component" value="Chromosome"/>
</dbReference>
<keyword evidence="4" id="KW-1185">Reference proteome</keyword>
<dbReference type="eggNOG" id="ENOG502Z9WA">
    <property type="taxonomic scope" value="Bacteria"/>
</dbReference>
<dbReference type="EMBL" id="JPGY02000001">
    <property type="protein sequence ID" value="KRU13496.1"/>
    <property type="molecule type" value="Genomic_DNA"/>
</dbReference>
<proteinExistence type="predicted"/>
<evidence type="ECO:0000313" key="2">
    <source>
        <dbReference type="EMBL" id="KRU13496.1"/>
    </source>
</evidence>
<evidence type="ECO:0000313" key="4">
    <source>
        <dbReference type="Proteomes" id="UP000030905"/>
    </source>
</evidence>
<sequence length="324" mass="38317">MELFSEIYNCYYNVITKILNTCSNTPISKEDISKIIKDNAFCESAFYIFPKLIDGDWNLITQDKEKFVSKLKGTIKRPVTLLEKAWLKSLIQDKRISLFLKDEQIRVLDEYLSEIEPLFNVNDFYNYDTFSDGDDYENPEYIRNFRSILSAFKSKQAVTISFESSKGNRITGNYIPVKIEYSNKNDKFRVHTFRIYHGKIRNTEIINIGRVKSVQASKESFNFSLNIDIYEKINKCKEPVVIEISDERNALERCMLNFASFQKHTEYHKDTQKYITYIYYDMKDETELLIRILSFGPVIKVLGPDRFLNILKKRIKRQVELMEI</sequence>
<dbReference type="GeneID" id="93072645"/>
<dbReference type="KEGG" id="cpat:CLPA_c04040"/>
<dbReference type="Proteomes" id="UP000028042">
    <property type="component" value="Unassembled WGS sequence"/>
</dbReference>
<protein>
    <submittedName>
        <fullName evidence="2">WYL domain containing protein</fullName>
    </submittedName>
    <submittedName>
        <fullName evidence="1">WYL domain-containing protein-containing protein</fullName>
    </submittedName>
</protein>
<dbReference type="KEGG" id="cpae:CPAST_c04040"/>
<evidence type="ECO:0000313" key="1">
    <source>
        <dbReference type="EMBL" id="AJA50492.1"/>
    </source>
</evidence>
<dbReference type="EMBL" id="CP009268">
    <property type="protein sequence ID" value="AJA50492.1"/>
    <property type="molecule type" value="Genomic_DNA"/>
</dbReference>
<name>A0A0H3IZP2_CLOPA</name>
<reference evidence="2" key="2">
    <citation type="submission" date="2015-10" db="EMBL/GenBank/DDBJ databases">
        <title>Improved Draft Genome Sequence of Clostridium pasteurianum Strain ATCC 6013 (DSM 525) Using a Hybrid Next-Generation Sequencing Approach.</title>
        <authorList>
            <person name="Pyne M.E."/>
            <person name="Utturkar S.M."/>
            <person name="Brown S.D."/>
            <person name="Moo-Young M."/>
            <person name="Chung D.A."/>
            <person name="Chou P.C."/>
        </authorList>
    </citation>
    <scope>NUCLEOTIDE SEQUENCE</scope>
    <source>
        <strain evidence="2">ATCC 6013</strain>
    </source>
</reference>
<dbReference type="RefSeq" id="WP_003441089.1">
    <property type="nucleotide sequence ID" value="NZ_ANZB01000001.1"/>
</dbReference>
<accession>A0A0H3IZP2</accession>
<organism evidence="1 4">
    <name type="scientific">Clostridium pasteurianum DSM 525 = ATCC 6013</name>
    <dbReference type="NCBI Taxonomy" id="1262449"/>
    <lineage>
        <taxon>Bacteria</taxon>
        <taxon>Bacillati</taxon>
        <taxon>Bacillota</taxon>
        <taxon>Clostridia</taxon>
        <taxon>Eubacteriales</taxon>
        <taxon>Clostridiaceae</taxon>
        <taxon>Clostridium</taxon>
    </lineage>
</organism>
<dbReference type="PATRIC" id="fig|1262449.3.peg.296"/>
<gene>
    <name evidence="1" type="ORF">CLPA_c04040</name>
    <name evidence="2" type="ORF">CP6013_02744</name>
</gene>
<reference evidence="1 4" key="1">
    <citation type="journal article" date="2015" name="Genome Announc.">
        <title>Complete Genome Sequence of the Nitrogen-Fixing and Solvent-Producing Clostridium pasteurianum DSM 525.</title>
        <authorList>
            <person name="Poehlein A."/>
            <person name="Grosse-Honebrink A."/>
            <person name="Zhang Y."/>
            <person name="Minton N.P."/>
            <person name="Daniel R."/>
        </authorList>
    </citation>
    <scope>NUCLEOTIDE SEQUENCE [LARGE SCALE GENOMIC DNA]</scope>
    <source>
        <strain evidence="1">DSM 525</strain>
        <strain evidence="4">DSM 525 / ATCC 6013</strain>
    </source>
</reference>